<dbReference type="SUPFAM" id="SSF46689">
    <property type="entry name" value="Homeodomain-like"/>
    <property type="match status" value="1"/>
</dbReference>
<accession>A0AA86R291</accession>
<dbReference type="AlphaFoldDB" id="A0AA86R291"/>
<comment type="caution">
    <text evidence="2">The sequence shown here is derived from an EMBL/GenBank/DDBJ whole genome shotgun (WGS) entry which is preliminary data.</text>
</comment>
<gene>
    <name evidence="2" type="ORF">HINF_LOCUS56615</name>
    <name evidence="3" type="ORF">HINF_LOCUS58795</name>
</gene>
<proteinExistence type="predicted"/>
<dbReference type="Proteomes" id="UP001642409">
    <property type="component" value="Unassembled WGS sequence"/>
</dbReference>
<evidence type="ECO:0000313" key="3">
    <source>
        <dbReference type="EMBL" id="CAL6078218.1"/>
    </source>
</evidence>
<reference evidence="2" key="1">
    <citation type="submission" date="2023-06" db="EMBL/GenBank/DDBJ databases">
        <authorList>
            <person name="Kurt Z."/>
        </authorList>
    </citation>
    <scope>NUCLEOTIDE SEQUENCE</scope>
</reference>
<dbReference type="EMBL" id="CAXDID020000333">
    <property type="protein sequence ID" value="CAL6078218.1"/>
    <property type="molecule type" value="Genomic_DNA"/>
</dbReference>
<organism evidence="2">
    <name type="scientific">Hexamita inflata</name>
    <dbReference type="NCBI Taxonomy" id="28002"/>
    <lineage>
        <taxon>Eukaryota</taxon>
        <taxon>Metamonada</taxon>
        <taxon>Diplomonadida</taxon>
        <taxon>Hexamitidae</taxon>
        <taxon>Hexamitinae</taxon>
        <taxon>Hexamita</taxon>
    </lineage>
</organism>
<name>A0AA86R291_9EUKA</name>
<evidence type="ECO:0000259" key="1">
    <source>
        <dbReference type="SMART" id="SM00717"/>
    </source>
</evidence>
<evidence type="ECO:0000313" key="4">
    <source>
        <dbReference type="Proteomes" id="UP001642409"/>
    </source>
</evidence>
<dbReference type="SMART" id="SM00717">
    <property type="entry name" value="SANT"/>
    <property type="match status" value="1"/>
</dbReference>
<feature type="domain" description="Myb-like" evidence="1">
    <location>
        <begin position="36"/>
        <end position="84"/>
    </location>
</feature>
<dbReference type="EMBL" id="CATOUU010001052">
    <property type="protein sequence ID" value="CAI9968970.1"/>
    <property type="molecule type" value="Genomic_DNA"/>
</dbReference>
<dbReference type="CDD" id="cd00167">
    <property type="entry name" value="SANT"/>
    <property type="match status" value="1"/>
</dbReference>
<protein>
    <submittedName>
        <fullName evidence="2">SANT/Myb domain</fullName>
    </submittedName>
    <submittedName>
        <fullName evidence="3">SANT/Myb_domain</fullName>
    </submittedName>
</protein>
<dbReference type="Gene3D" id="1.20.58.1880">
    <property type="match status" value="1"/>
</dbReference>
<sequence>MTLCHNLLIENYNTLQQIHYYVHNINKLKSSTVRLYRDRWTNDEDILLKNALDLLGSNLNAISAVIASKSPVQIYFRIRYLKDKNANFFIPKMNKRSRKNK</sequence>
<reference evidence="3 4" key="2">
    <citation type="submission" date="2024-07" db="EMBL/GenBank/DDBJ databases">
        <authorList>
            <person name="Akdeniz Z."/>
        </authorList>
    </citation>
    <scope>NUCLEOTIDE SEQUENCE [LARGE SCALE GENOMIC DNA]</scope>
</reference>
<keyword evidence="4" id="KW-1185">Reference proteome</keyword>
<dbReference type="InterPro" id="IPR009057">
    <property type="entry name" value="Homeodomain-like_sf"/>
</dbReference>
<evidence type="ECO:0000313" key="2">
    <source>
        <dbReference type="EMBL" id="CAI9968970.1"/>
    </source>
</evidence>
<dbReference type="Pfam" id="PF00249">
    <property type="entry name" value="Myb_DNA-binding"/>
    <property type="match status" value="1"/>
</dbReference>
<dbReference type="InterPro" id="IPR001005">
    <property type="entry name" value="SANT/Myb"/>
</dbReference>